<feature type="binding site" evidence="12">
    <location>
        <position position="68"/>
    </location>
    <ligand>
        <name>S-adenosyl-L-methionine</name>
        <dbReference type="ChEBI" id="CHEBI:59789"/>
    </ligand>
</feature>
<evidence type="ECO:0000256" key="10">
    <source>
        <dbReference type="ARBA" id="ARBA00023239"/>
    </source>
</evidence>
<evidence type="ECO:0000256" key="2">
    <source>
        <dbReference type="ARBA" id="ARBA00022485"/>
    </source>
</evidence>
<dbReference type="InterPro" id="IPR000385">
    <property type="entry name" value="MoaA_NifB_PqqE_Fe-S-bd_CS"/>
</dbReference>
<dbReference type="InterPro" id="IPR058240">
    <property type="entry name" value="rSAM_sf"/>
</dbReference>
<keyword evidence="3 12" id="KW-0949">S-adenosyl-L-methionine</keyword>
<dbReference type="InterPro" id="IPR050105">
    <property type="entry name" value="MoCo_biosynth_MoaA/MoaC"/>
</dbReference>
<feature type="binding site" evidence="12">
    <location>
        <position position="253"/>
    </location>
    <ligand>
        <name>[4Fe-4S] cluster</name>
        <dbReference type="ChEBI" id="CHEBI:49883"/>
        <label>2</label>
        <note>4Fe-4S-substrate</note>
    </ligand>
</feature>
<dbReference type="GO" id="GO:0046872">
    <property type="term" value="F:metal ion binding"/>
    <property type="evidence" value="ECO:0007669"/>
    <property type="project" value="UniProtKB-KW"/>
</dbReference>
<keyword evidence="6 12" id="KW-0408">Iron</keyword>
<keyword evidence="14" id="KW-1185">Reference proteome</keyword>
<keyword evidence="7 12" id="KW-0411">Iron-sulfur</keyword>
<keyword evidence="10 12" id="KW-0456">Lyase</keyword>
<accession>A0A0D8IB14</accession>
<gene>
    <name evidence="12 13" type="primary">moaA</name>
    <name evidence="13" type="ORF">CACET_c32670</name>
</gene>
<evidence type="ECO:0000256" key="9">
    <source>
        <dbReference type="ARBA" id="ARBA00023150"/>
    </source>
</evidence>
<dbReference type="SFLD" id="SFLDG01383">
    <property type="entry name" value="cyclic_pyranopterin_phosphate"/>
    <property type="match status" value="1"/>
</dbReference>
<dbReference type="InterPro" id="IPR010505">
    <property type="entry name" value="MoaA_twitch"/>
</dbReference>
<dbReference type="RefSeq" id="WP_044824154.1">
    <property type="nucleotide sequence ID" value="NZ_CP009687.1"/>
</dbReference>
<dbReference type="UniPathway" id="UPA00344"/>
<dbReference type="GO" id="GO:0051539">
    <property type="term" value="F:4 iron, 4 sulfur cluster binding"/>
    <property type="evidence" value="ECO:0007669"/>
    <property type="project" value="UniProtKB-UniRule"/>
</dbReference>
<dbReference type="PROSITE" id="PS01305">
    <property type="entry name" value="MOAA_NIFB_PQQE"/>
    <property type="match status" value="1"/>
</dbReference>
<dbReference type="CDD" id="cd21117">
    <property type="entry name" value="Twitch_MoaA"/>
    <property type="match status" value="1"/>
</dbReference>
<dbReference type="Pfam" id="PF06463">
    <property type="entry name" value="Mob_synth_C"/>
    <property type="match status" value="1"/>
</dbReference>
<comment type="catalytic activity">
    <reaction evidence="11 12">
        <text>GTP + AH2 + S-adenosyl-L-methionine = (8S)-3',8-cyclo-7,8-dihydroguanosine 5'-triphosphate + 5'-deoxyadenosine + L-methionine + A + H(+)</text>
        <dbReference type="Rhea" id="RHEA:49576"/>
        <dbReference type="ChEBI" id="CHEBI:13193"/>
        <dbReference type="ChEBI" id="CHEBI:15378"/>
        <dbReference type="ChEBI" id="CHEBI:17319"/>
        <dbReference type="ChEBI" id="CHEBI:17499"/>
        <dbReference type="ChEBI" id="CHEBI:37565"/>
        <dbReference type="ChEBI" id="CHEBI:57844"/>
        <dbReference type="ChEBI" id="CHEBI:59789"/>
        <dbReference type="ChEBI" id="CHEBI:131766"/>
        <dbReference type="EC" id="4.1.99.22"/>
    </reaction>
</comment>
<dbReference type="Pfam" id="PF04055">
    <property type="entry name" value="Radical_SAM"/>
    <property type="match status" value="1"/>
</dbReference>
<dbReference type="SFLD" id="SFLDS00029">
    <property type="entry name" value="Radical_SAM"/>
    <property type="match status" value="1"/>
</dbReference>
<feature type="binding site" evidence="12">
    <location>
        <begin position="255"/>
        <end position="257"/>
    </location>
    <ligand>
        <name>GTP</name>
        <dbReference type="ChEBI" id="CHEBI:37565"/>
    </ligand>
</feature>
<dbReference type="HAMAP" id="MF_01225_B">
    <property type="entry name" value="MoaA_B"/>
    <property type="match status" value="1"/>
</dbReference>
<comment type="function">
    <text evidence="12">Catalyzes the cyclization of GTP to (8S)-3',8-cyclo-7,8-dihydroguanosine 5'-triphosphate.</text>
</comment>
<dbReference type="STRING" id="84022.CACET_c32670"/>
<feature type="binding site" evidence="12">
    <location>
        <position position="119"/>
    </location>
    <ligand>
        <name>S-adenosyl-L-methionine</name>
        <dbReference type="ChEBI" id="CHEBI:59789"/>
    </ligand>
</feature>
<comment type="pathway">
    <text evidence="12">Cofactor biosynthesis; molybdopterin biosynthesis.</text>
</comment>
<comment type="similarity">
    <text evidence="12">Belongs to the radical SAM superfamily. MoaA family.</text>
</comment>
<dbReference type="GO" id="GO:0006777">
    <property type="term" value="P:Mo-molybdopterin cofactor biosynthetic process"/>
    <property type="evidence" value="ECO:0007669"/>
    <property type="project" value="UniProtKB-UniRule"/>
</dbReference>
<dbReference type="PROSITE" id="PS51918">
    <property type="entry name" value="RADICAL_SAM"/>
    <property type="match status" value="1"/>
</dbReference>
<evidence type="ECO:0000256" key="3">
    <source>
        <dbReference type="ARBA" id="ARBA00022691"/>
    </source>
</evidence>
<dbReference type="NCBIfam" id="TIGR02666">
    <property type="entry name" value="moaA"/>
    <property type="match status" value="1"/>
</dbReference>
<feature type="binding site" evidence="12">
    <location>
        <position position="20"/>
    </location>
    <ligand>
        <name>[4Fe-4S] cluster</name>
        <dbReference type="ChEBI" id="CHEBI:49883"/>
        <label>1</label>
        <note>4Fe-4S-S-AdoMet</note>
    </ligand>
</feature>
<dbReference type="SMART" id="SM00729">
    <property type="entry name" value="Elp3"/>
    <property type="match status" value="1"/>
</dbReference>
<dbReference type="SFLD" id="SFLDG01067">
    <property type="entry name" value="SPASM/twitch_domain_containing"/>
    <property type="match status" value="1"/>
</dbReference>
<keyword evidence="8 12" id="KW-0342">GTP-binding</keyword>
<dbReference type="SFLD" id="SFLDG01386">
    <property type="entry name" value="main_SPASM_domain-containing"/>
    <property type="match status" value="1"/>
</dbReference>
<dbReference type="GO" id="GO:0061799">
    <property type="term" value="F:cyclic pyranopterin monophosphate synthase activity"/>
    <property type="evidence" value="ECO:0007669"/>
    <property type="project" value="TreeGrafter"/>
</dbReference>
<keyword evidence="2 12" id="KW-0004">4Fe-4S</keyword>
<dbReference type="CDD" id="cd01335">
    <property type="entry name" value="Radical_SAM"/>
    <property type="match status" value="1"/>
</dbReference>
<dbReference type="GO" id="GO:0005525">
    <property type="term" value="F:GTP binding"/>
    <property type="evidence" value="ECO:0007669"/>
    <property type="project" value="UniProtKB-UniRule"/>
</dbReference>
<dbReference type="Gene3D" id="3.20.20.70">
    <property type="entry name" value="Aldolase class I"/>
    <property type="match status" value="1"/>
</dbReference>
<dbReference type="InterPro" id="IPR013483">
    <property type="entry name" value="MoaA"/>
</dbReference>
<keyword evidence="5 12" id="KW-0547">Nucleotide-binding</keyword>
<feature type="binding site" evidence="12">
    <location>
        <position position="250"/>
    </location>
    <ligand>
        <name>[4Fe-4S] cluster</name>
        <dbReference type="ChEBI" id="CHEBI:49883"/>
        <label>2</label>
        <note>4Fe-4S-substrate</note>
    </ligand>
</feature>
<name>A0A0D8IB14_9CLOT</name>
<dbReference type="PANTHER" id="PTHR22960">
    <property type="entry name" value="MOLYBDOPTERIN COFACTOR SYNTHESIS PROTEIN A"/>
    <property type="match status" value="1"/>
</dbReference>
<dbReference type="PATRIC" id="fig|84022.5.peg.3455"/>
<evidence type="ECO:0000313" key="13">
    <source>
        <dbReference type="EMBL" id="AKL96711.1"/>
    </source>
</evidence>
<feature type="binding site" evidence="12">
    <location>
        <position position="95"/>
    </location>
    <ligand>
        <name>GTP</name>
        <dbReference type="ChEBI" id="CHEBI:37565"/>
    </ligand>
</feature>
<evidence type="ECO:0000256" key="6">
    <source>
        <dbReference type="ARBA" id="ARBA00023004"/>
    </source>
</evidence>
<dbReference type="InterPro" id="IPR006638">
    <property type="entry name" value="Elp3/MiaA/NifB-like_rSAM"/>
</dbReference>
<feature type="binding site" evidence="12">
    <location>
        <position position="26"/>
    </location>
    <ligand>
        <name>S-adenosyl-L-methionine</name>
        <dbReference type="ChEBI" id="CHEBI:59789"/>
    </ligand>
</feature>
<dbReference type="InterPro" id="IPR007197">
    <property type="entry name" value="rSAM"/>
</dbReference>
<feature type="binding site" evidence="12">
    <location>
        <position position="156"/>
    </location>
    <ligand>
        <name>GTP</name>
        <dbReference type="ChEBI" id="CHEBI:37565"/>
    </ligand>
</feature>
<dbReference type="KEGG" id="cace:CACET_c32670"/>
<dbReference type="EC" id="4.1.99.22" evidence="1 12"/>
<comment type="cofactor">
    <cofactor evidence="12">
        <name>[4Fe-4S] cluster</name>
        <dbReference type="ChEBI" id="CHEBI:49883"/>
    </cofactor>
    <text evidence="12">Binds 2 [4Fe-4S] clusters. Binds 1 [4Fe-4S] cluster coordinated with 3 cysteines and an exchangeable S-adenosyl-L-methionine and 1 [4Fe-4S] cluster coordinated with 3 cysteines and the GTP-derived substrate.</text>
</comment>
<dbReference type="GO" id="GO:1904047">
    <property type="term" value="F:S-adenosyl-L-methionine binding"/>
    <property type="evidence" value="ECO:0007669"/>
    <property type="project" value="UniProtKB-UniRule"/>
</dbReference>
<evidence type="ECO:0000256" key="4">
    <source>
        <dbReference type="ARBA" id="ARBA00022723"/>
    </source>
</evidence>
<evidence type="ECO:0000256" key="5">
    <source>
        <dbReference type="ARBA" id="ARBA00022741"/>
    </source>
</evidence>
<dbReference type="InterPro" id="IPR013785">
    <property type="entry name" value="Aldolase_TIM"/>
</dbReference>
<feature type="binding site" evidence="12">
    <location>
        <position position="24"/>
    </location>
    <ligand>
        <name>[4Fe-4S] cluster</name>
        <dbReference type="ChEBI" id="CHEBI:49883"/>
        <label>1</label>
        <note>4Fe-4S-S-AdoMet</note>
    </ligand>
</feature>
<dbReference type="PANTHER" id="PTHR22960:SF0">
    <property type="entry name" value="MOLYBDENUM COFACTOR BIOSYNTHESIS PROTEIN 1"/>
    <property type="match status" value="1"/>
</dbReference>
<dbReference type="InterPro" id="IPR040064">
    <property type="entry name" value="MoaA-like"/>
</dbReference>
<evidence type="ECO:0000313" key="14">
    <source>
        <dbReference type="Proteomes" id="UP000035704"/>
    </source>
</evidence>
<evidence type="ECO:0000256" key="8">
    <source>
        <dbReference type="ARBA" id="ARBA00023134"/>
    </source>
</evidence>
<dbReference type="NCBIfam" id="NF001199">
    <property type="entry name" value="PRK00164.2-1"/>
    <property type="match status" value="1"/>
</dbReference>
<dbReference type="EMBL" id="CP009687">
    <property type="protein sequence ID" value="AKL96711.1"/>
    <property type="molecule type" value="Genomic_DNA"/>
</dbReference>
<reference evidence="13 14" key="1">
    <citation type="submission" date="2014-10" db="EMBL/GenBank/DDBJ databases">
        <title>Genome sequence of Clostridium aceticum DSM 1496.</title>
        <authorList>
            <person name="Poehlein A."/>
            <person name="Schiel-Bengelsdorf B."/>
            <person name="Gottschalk G."/>
            <person name="Duerre P."/>
            <person name="Daniel R."/>
        </authorList>
    </citation>
    <scope>NUCLEOTIDE SEQUENCE [LARGE SCALE GENOMIC DNA]</scope>
    <source>
        <strain evidence="13 14">DSM 1496</strain>
    </source>
</reference>
<feature type="binding site" evidence="12">
    <location>
        <position position="13"/>
    </location>
    <ligand>
        <name>GTP</name>
        <dbReference type="ChEBI" id="CHEBI:37565"/>
    </ligand>
</feature>
<evidence type="ECO:0000256" key="12">
    <source>
        <dbReference type="HAMAP-Rule" id="MF_01225"/>
    </source>
</evidence>
<dbReference type="OrthoDB" id="9763993at2"/>
<sequence length="321" mass="35994">MKDQYNRKINYMRISITDLCNLRCLYCMPEKGIDHKKKHEDMLSFEEITEIAKVAATLGVDKIRVTGGEPLVKKGIVDFIGNLSKIDGIKDIAVTTNGILLKDYAKDLKKAGLKRVNISIDSLKPEKYAEITRGGNVNKVLDGIQEVIRLGMTPVKLNVVVIGGHNEDEVEDFVKLTMDDDIEVRFIELMPIGEAGNWAKHRFISNEKIKKMIGNLVPLAHHTSSPAKYYKLPGAKGKVGFINPISSHFCGECNRIRMTSDGKLKPCLHSDAEIDILNIVRNDSSRLKEVLEEAMFAKPQQHYLLAEDYQLGKRNMSEIGG</sequence>
<proteinExistence type="inferred from homology"/>
<dbReference type="Proteomes" id="UP000035704">
    <property type="component" value="Chromosome"/>
</dbReference>
<dbReference type="AlphaFoldDB" id="A0A0D8IB14"/>
<organism evidence="13 14">
    <name type="scientific">Clostridium aceticum</name>
    <dbReference type="NCBI Taxonomy" id="84022"/>
    <lineage>
        <taxon>Bacteria</taxon>
        <taxon>Bacillati</taxon>
        <taxon>Bacillota</taxon>
        <taxon>Clostridia</taxon>
        <taxon>Eubacteriales</taxon>
        <taxon>Clostridiaceae</taxon>
        <taxon>Clostridium</taxon>
    </lineage>
</organism>
<feature type="binding site" evidence="12">
    <location>
        <position position="64"/>
    </location>
    <ligand>
        <name>GTP</name>
        <dbReference type="ChEBI" id="CHEBI:37565"/>
    </ligand>
</feature>
<evidence type="ECO:0000256" key="7">
    <source>
        <dbReference type="ARBA" id="ARBA00023014"/>
    </source>
</evidence>
<feature type="binding site" evidence="12">
    <location>
        <position position="27"/>
    </location>
    <ligand>
        <name>[4Fe-4S] cluster</name>
        <dbReference type="ChEBI" id="CHEBI:49883"/>
        <label>1</label>
        <note>4Fe-4S-S-AdoMet</note>
    </ligand>
</feature>
<keyword evidence="4 12" id="KW-0479">Metal-binding</keyword>
<protein>
    <recommendedName>
        <fullName evidence="1 12">GTP 3',8-cyclase</fullName>
        <ecNumber evidence="1 12">4.1.99.22</ecNumber>
    </recommendedName>
    <alternativeName>
        <fullName evidence="12">Molybdenum cofactor biosynthesis protein A</fullName>
    </alternativeName>
</protein>
<feature type="binding site" evidence="12">
    <location>
        <position position="267"/>
    </location>
    <ligand>
        <name>[4Fe-4S] cluster</name>
        <dbReference type="ChEBI" id="CHEBI:49883"/>
        <label>2</label>
        <note>4Fe-4S-substrate</note>
    </ligand>
</feature>
<comment type="subunit">
    <text evidence="12">Monomer and homodimer.</text>
</comment>
<keyword evidence="9 12" id="KW-0501">Molybdenum cofactor biosynthesis</keyword>
<evidence type="ECO:0000256" key="11">
    <source>
        <dbReference type="ARBA" id="ARBA00048697"/>
    </source>
</evidence>
<evidence type="ECO:0000256" key="1">
    <source>
        <dbReference type="ARBA" id="ARBA00012167"/>
    </source>
</evidence>
<dbReference type="SUPFAM" id="SSF102114">
    <property type="entry name" value="Radical SAM enzymes"/>
    <property type="match status" value="1"/>
</dbReference>
<dbReference type="GO" id="GO:0061798">
    <property type="term" value="F:GTP 3',8'-cyclase activity"/>
    <property type="evidence" value="ECO:0007669"/>
    <property type="project" value="UniProtKB-UniRule"/>
</dbReference>
<feature type="binding site" evidence="12">
    <location>
        <position position="190"/>
    </location>
    <ligand>
        <name>S-adenosyl-L-methionine</name>
        <dbReference type="ChEBI" id="CHEBI:59789"/>
    </ligand>
</feature>